<comment type="caution">
    <text evidence="2">The sequence shown here is derived from an EMBL/GenBank/DDBJ whole genome shotgun (WGS) entry which is preliminary data.</text>
</comment>
<organism evidence="2 3">
    <name type="scientific">Tanacetum coccineum</name>
    <dbReference type="NCBI Taxonomy" id="301880"/>
    <lineage>
        <taxon>Eukaryota</taxon>
        <taxon>Viridiplantae</taxon>
        <taxon>Streptophyta</taxon>
        <taxon>Embryophyta</taxon>
        <taxon>Tracheophyta</taxon>
        <taxon>Spermatophyta</taxon>
        <taxon>Magnoliopsida</taxon>
        <taxon>eudicotyledons</taxon>
        <taxon>Gunneridae</taxon>
        <taxon>Pentapetalae</taxon>
        <taxon>asterids</taxon>
        <taxon>campanulids</taxon>
        <taxon>Asterales</taxon>
        <taxon>Asteraceae</taxon>
        <taxon>Asteroideae</taxon>
        <taxon>Anthemideae</taxon>
        <taxon>Anthemidinae</taxon>
        <taxon>Tanacetum</taxon>
    </lineage>
</organism>
<accession>A0ABQ5B7C1</accession>
<keyword evidence="3" id="KW-1185">Reference proteome</keyword>
<dbReference type="EMBL" id="BQNB010012991">
    <property type="protein sequence ID" value="GJT10481.1"/>
    <property type="molecule type" value="Genomic_DNA"/>
</dbReference>
<protein>
    <submittedName>
        <fullName evidence="2">Uncharacterized protein</fullName>
    </submittedName>
</protein>
<feature type="compositionally biased region" description="Low complexity" evidence="1">
    <location>
        <begin position="82"/>
        <end position="94"/>
    </location>
</feature>
<evidence type="ECO:0000256" key="1">
    <source>
        <dbReference type="SAM" id="MobiDB-lite"/>
    </source>
</evidence>
<feature type="region of interest" description="Disordered" evidence="1">
    <location>
        <begin position="1"/>
        <end position="42"/>
    </location>
</feature>
<feature type="region of interest" description="Disordered" evidence="1">
    <location>
        <begin position="65"/>
        <end position="111"/>
    </location>
</feature>
<dbReference type="Proteomes" id="UP001151760">
    <property type="component" value="Unassembled WGS sequence"/>
</dbReference>
<evidence type="ECO:0000313" key="2">
    <source>
        <dbReference type="EMBL" id="GJT10481.1"/>
    </source>
</evidence>
<reference evidence="2" key="1">
    <citation type="journal article" date="2022" name="Int. J. Mol. Sci.">
        <title>Draft Genome of Tanacetum Coccineum: Genomic Comparison of Closely Related Tanacetum-Family Plants.</title>
        <authorList>
            <person name="Yamashiro T."/>
            <person name="Shiraishi A."/>
            <person name="Nakayama K."/>
            <person name="Satake H."/>
        </authorList>
    </citation>
    <scope>NUCLEOTIDE SEQUENCE</scope>
</reference>
<sequence length="298" mass="32988">MGMERVPRSTKYQQLGRNVTPDPLKPSLHMGRNVTLDPDTTANSYTGENIPLFLAMIVQGSVVQGDGSTHPVESYHTPNSAPSTSQPPVSPTSRRTTRQEYVVPRPRSPTQTPIVDKAASICVDYDTTRIDGFLYNIIKERESLEIDLKQTKKIYGAAYTRLIKKGRKIAAIDQDTGISLVQHDVEIQGRYGHDMEFDFDFDAAKEVSTAEKDVITAKPVSTACAAVTNASVVVSTVSPIRNTGVSTANDITMAETMVYIRKSEVKDKDARLQAELKEEKRKRIVRVHEASSSFNVEE</sequence>
<gene>
    <name evidence="2" type="ORF">Tco_0857523</name>
</gene>
<name>A0ABQ5B7C1_9ASTR</name>
<evidence type="ECO:0000313" key="3">
    <source>
        <dbReference type="Proteomes" id="UP001151760"/>
    </source>
</evidence>
<reference evidence="2" key="2">
    <citation type="submission" date="2022-01" db="EMBL/GenBank/DDBJ databases">
        <authorList>
            <person name="Yamashiro T."/>
            <person name="Shiraishi A."/>
            <person name="Satake H."/>
            <person name="Nakayama K."/>
        </authorList>
    </citation>
    <scope>NUCLEOTIDE SEQUENCE</scope>
</reference>
<proteinExistence type="predicted"/>